<name>A0ACC2I4C6_9PLEO</name>
<reference evidence="1" key="1">
    <citation type="submission" date="2022-11" db="EMBL/GenBank/DDBJ databases">
        <title>Genome Sequence of Boeremia exigua.</title>
        <authorList>
            <person name="Buettner E."/>
        </authorList>
    </citation>
    <scope>NUCLEOTIDE SEQUENCE</scope>
    <source>
        <strain evidence="1">CU02</strain>
    </source>
</reference>
<accession>A0ACC2I4C6</accession>
<sequence length="183" mass="18557">MGKGMGMGMGMGKDGAREAVALDAGQAAGGVAVAEAGGGQRAGLLFGAALGRGVRGGAVAVAAVAEGVAGGQHRGDGLGDLDDAGAVDDLGCGGLVDLVDDDVLLVVFGVELDVVEFLDFVVELLVLLVKLLVLVVKLALTGLGVHLLVIPDLDGITQRAAEGFRGNFPQWCSFLDVRFRYIR</sequence>
<dbReference type="Proteomes" id="UP001153331">
    <property type="component" value="Unassembled WGS sequence"/>
</dbReference>
<keyword evidence="2" id="KW-1185">Reference proteome</keyword>
<organism evidence="1 2">
    <name type="scientific">Boeremia exigua</name>
    <dbReference type="NCBI Taxonomy" id="749465"/>
    <lineage>
        <taxon>Eukaryota</taxon>
        <taxon>Fungi</taxon>
        <taxon>Dikarya</taxon>
        <taxon>Ascomycota</taxon>
        <taxon>Pezizomycotina</taxon>
        <taxon>Dothideomycetes</taxon>
        <taxon>Pleosporomycetidae</taxon>
        <taxon>Pleosporales</taxon>
        <taxon>Pleosporineae</taxon>
        <taxon>Didymellaceae</taxon>
        <taxon>Boeremia</taxon>
    </lineage>
</organism>
<protein>
    <submittedName>
        <fullName evidence="1">Uncharacterized protein</fullName>
    </submittedName>
</protein>
<evidence type="ECO:0000313" key="2">
    <source>
        <dbReference type="Proteomes" id="UP001153331"/>
    </source>
</evidence>
<dbReference type="EMBL" id="JAPHNI010000593">
    <property type="protein sequence ID" value="KAJ8109606.1"/>
    <property type="molecule type" value="Genomic_DNA"/>
</dbReference>
<comment type="caution">
    <text evidence="1">The sequence shown here is derived from an EMBL/GenBank/DDBJ whole genome shotgun (WGS) entry which is preliminary data.</text>
</comment>
<evidence type="ECO:0000313" key="1">
    <source>
        <dbReference type="EMBL" id="KAJ8109606.1"/>
    </source>
</evidence>
<proteinExistence type="predicted"/>
<gene>
    <name evidence="1" type="ORF">OPT61_g7341</name>
</gene>